<dbReference type="AlphaFoldDB" id="A0A3N4MEN4"/>
<evidence type="ECO:0008006" key="4">
    <source>
        <dbReference type="Google" id="ProtNLM"/>
    </source>
</evidence>
<evidence type="ECO:0000313" key="2">
    <source>
        <dbReference type="EMBL" id="RPD42384.1"/>
    </source>
</evidence>
<gene>
    <name evidence="2" type="ORF">EG028_04185</name>
</gene>
<dbReference type="OrthoDB" id="1523667at2"/>
<sequence length="281" mass="32023">MRNTVKKINVLLLLLMASITLYAQNTDKPSKKEEREQKRLRKISLFREIEEGDNLFNREFSGGARLNTDGWTGFLEMGFRKTASKINYFQFEFSEKRDGKQDRSSRMIPAGGGFYISSTPFVYGKMNNFYQAKLGIGQKRLIGGKGNKNGVEVNYIYYGGVSAGLIKPYYLELTNDSGDPNSRKIVKYSDEVRDDFLNRDHIYGAGGFGKGWGELSITPGLHAKTGFRFDWARFNDVISALEVGINAEYYTKKVQIMVDQEGKSFFFNAYVGIQLGKRWNK</sequence>
<reference evidence="3" key="1">
    <citation type="submission" date="2018-11" db="EMBL/GenBank/DDBJ databases">
        <title>Chitinophaga lutea sp.nov., isolate from arsenic contaminated soil.</title>
        <authorList>
            <person name="Zong Y."/>
        </authorList>
    </citation>
    <scope>NUCLEOTIDE SEQUENCE [LARGE SCALE GENOMIC DNA]</scope>
    <source>
        <strain evidence="3">YLT18</strain>
    </source>
</reference>
<keyword evidence="1" id="KW-0732">Signal</keyword>
<protein>
    <recommendedName>
        <fullName evidence="4">DUF3575 domain-containing protein</fullName>
    </recommendedName>
</protein>
<feature type="chain" id="PRO_5018241064" description="DUF3575 domain-containing protein" evidence="1">
    <location>
        <begin position="24"/>
        <end position="281"/>
    </location>
</feature>
<comment type="caution">
    <text evidence="2">The sequence shown here is derived from an EMBL/GenBank/DDBJ whole genome shotgun (WGS) entry which is preliminary data.</text>
</comment>
<evidence type="ECO:0000313" key="3">
    <source>
        <dbReference type="Proteomes" id="UP000279089"/>
    </source>
</evidence>
<keyword evidence="3" id="KW-1185">Reference proteome</keyword>
<accession>A0A3N4MEN4</accession>
<organism evidence="2 3">
    <name type="scientific">Chitinophaga barathri</name>
    <dbReference type="NCBI Taxonomy" id="1647451"/>
    <lineage>
        <taxon>Bacteria</taxon>
        <taxon>Pseudomonadati</taxon>
        <taxon>Bacteroidota</taxon>
        <taxon>Chitinophagia</taxon>
        <taxon>Chitinophagales</taxon>
        <taxon>Chitinophagaceae</taxon>
        <taxon>Chitinophaga</taxon>
    </lineage>
</organism>
<name>A0A3N4MEN4_9BACT</name>
<proteinExistence type="predicted"/>
<dbReference type="EMBL" id="RMBX01000002">
    <property type="protein sequence ID" value="RPD42384.1"/>
    <property type="molecule type" value="Genomic_DNA"/>
</dbReference>
<evidence type="ECO:0000256" key="1">
    <source>
        <dbReference type="SAM" id="SignalP"/>
    </source>
</evidence>
<dbReference type="Proteomes" id="UP000279089">
    <property type="component" value="Unassembled WGS sequence"/>
</dbReference>
<feature type="signal peptide" evidence="1">
    <location>
        <begin position="1"/>
        <end position="23"/>
    </location>
</feature>